<keyword evidence="1" id="KW-1133">Transmembrane helix</keyword>
<dbReference type="Proteomes" id="UP001144280">
    <property type="component" value="Unassembled WGS sequence"/>
</dbReference>
<keyword evidence="1" id="KW-0812">Transmembrane</keyword>
<evidence type="ECO:0000313" key="2">
    <source>
        <dbReference type="EMBL" id="GLH98813.1"/>
    </source>
</evidence>
<accession>A0ABQ5QW74</accession>
<comment type="caution">
    <text evidence="2">The sequence shown here is derived from an EMBL/GenBank/DDBJ whole genome shotgun (WGS) entry which is preliminary data.</text>
</comment>
<name>A0ABQ5QW74_9ACTN</name>
<keyword evidence="1" id="KW-0472">Membrane</keyword>
<keyword evidence="3" id="KW-1185">Reference proteome</keyword>
<evidence type="ECO:0000256" key="1">
    <source>
        <dbReference type="SAM" id="Phobius"/>
    </source>
</evidence>
<proteinExistence type="predicted"/>
<evidence type="ECO:0000313" key="3">
    <source>
        <dbReference type="Proteomes" id="UP001144280"/>
    </source>
</evidence>
<dbReference type="EMBL" id="BSDI01000019">
    <property type="protein sequence ID" value="GLH98813.1"/>
    <property type="molecule type" value="Genomic_DNA"/>
</dbReference>
<sequence>MTTTIRTVHATCAAVLRRRIRTRHRPSGTDRDTGSHAVEYALGIGLGAATILALFAAYKSGVAALIESWIFK</sequence>
<protein>
    <recommendedName>
        <fullName evidence="4">DUF4244 domain-containing protein</fullName>
    </recommendedName>
</protein>
<gene>
    <name evidence="2" type="ORF">Pa4123_40880</name>
</gene>
<dbReference type="RefSeq" id="WP_281898034.1">
    <property type="nucleotide sequence ID" value="NZ_BSDI01000019.1"/>
</dbReference>
<evidence type="ECO:0008006" key="4">
    <source>
        <dbReference type="Google" id="ProtNLM"/>
    </source>
</evidence>
<reference evidence="2" key="1">
    <citation type="submission" date="2022-12" db="EMBL/GenBank/DDBJ databases">
        <title>New Phytohabitans aurantiacus sp. RD004123 nov., an actinomycete isolated from soil.</title>
        <authorList>
            <person name="Triningsih D.W."/>
            <person name="Harunari E."/>
            <person name="Igarashi Y."/>
        </authorList>
    </citation>
    <scope>NUCLEOTIDE SEQUENCE</scope>
    <source>
        <strain evidence="2">RD004123</strain>
    </source>
</reference>
<feature type="transmembrane region" description="Helical" evidence="1">
    <location>
        <begin position="40"/>
        <end position="58"/>
    </location>
</feature>
<organism evidence="2 3">
    <name type="scientific">Phytohabitans aurantiacus</name>
    <dbReference type="NCBI Taxonomy" id="3016789"/>
    <lineage>
        <taxon>Bacteria</taxon>
        <taxon>Bacillati</taxon>
        <taxon>Actinomycetota</taxon>
        <taxon>Actinomycetes</taxon>
        <taxon>Micromonosporales</taxon>
        <taxon>Micromonosporaceae</taxon>
    </lineage>
</organism>